<reference evidence="1 2" key="1">
    <citation type="submission" date="2010-04" db="EMBL/GenBank/DDBJ databases">
        <authorList>
            <person name="Weinstock G."/>
            <person name="Sodergren E."/>
            <person name="Clifton S."/>
            <person name="Fulton L."/>
            <person name="Fulton B."/>
            <person name="Courtney L."/>
            <person name="Fronick C."/>
            <person name="Harrison M."/>
            <person name="Strong C."/>
            <person name="Farmer C."/>
            <person name="Delahaunty K."/>
            <person name="Markovic C."/>
            <person name="Hall O."/>
            <person name="Minx P."/>
            <person name="Tomlinson C."/>
            <person name="Mitreva M."/>
            <person name="Hou S."/>
            <person name="Wollam A."/>
            <person name="Pepin K.H."/>
            <person name="Johnson M."/>
            <person name="Bhonagiri V."/>
            <person name="Zhang X."/>
            <person name="Suruliraj S."/>
            <person name="Warren W."/>
            <person name="Chinwalla A."/>
            <person name="Mardis E.R."/>
            <person name="Wilson R.K."/>
        </authorList>
    </citation>
    <scope>NUCLEOTIDE SEQUENCE [LARGE SCALE GENOMIC DNA]</scope>
    <source>
        <strain evidence="1 2">DSM 20306</strain>
    </source>
</reference>
<evidence type="ECO:0000313" key="2">
    <source>
        <dbReference type="Proteomes" id="UP000006015"/>
    </source>
</evidence>
<dbReference type="Proteomes" id="UP000006015">
    <property type="component" value="Unassembled WGS sequence"/>
</dbReference>
<protein>
    <submittedName>
        <fullName evidence="1">Uncharacterized protein</fullName>
    </submittedName>
</protein>
<proteinExistence type="predicted"/>
<comment type="caution">
    <text evidence="1">The sequence shown here is derived from an EMBL/GenBank/DDBJ whole genome shotgun (WGS) entry which is preliminary data.</text>
</comment>
<keyword evidence="2" id="KW-1185">Reference proteome</keyword>
<organism evidence="1 2">
    <name type="scientific">Corynebacterium ammoniagenes DSM 20306</name>
    <dbReference type="NCBI Taxonomy" id="649754"/>
    <lineage>
        <taxon>Bacteria</taxon>
        <taxon>Bacillati</taxon>
        <taxon>Actinomycetota</taxon>
        <taxon>Actinomycetes</taxon>
        <taxon>Mycobacteriales</taxon>
        <taxon>Corynebacteriaceae</taxon>
        <taxon>Corynebacterium</taxon>
    </lineage>
</organism>
<sequence length="108" mass="12252">MTSMTWSIQAWMRGFNYAQTAGLVVTTFSSMGEKRVLPPSVVIVGYWFPLPFIRHSPRRESEPVITRKTTPEKTPLTLHARGVSGVFVRPVVTGRDPHFYTKRSISDD</sequence>
<name>A0ABN0AC09_CORAM</name>
<evidence type="ECO:0000313" key="1">
    <source>
        <dbReference type="EMBL" id="EFG80289.1"/>
    </source>
</evidence>
<gene>
    <name evidence="1" type="ORF">HMPREF0281_02383</name>
</gene>
<dbReference type="EMBL" id="ADNS01000031">
    <property type="protein sequence ID" value="EFG80289.1"/>
    <property type="molecule type" value="Genomic_DNA"/>
</dbReference>
<accession>A0ABN0AC09</accession>